<evidence type="ECO:0000256" key="1">
    <source>
        <dbReference type="SAM" id="SignalP"/>
    </source>
</evidence>
<organism evidence="2 3">
    <name type="scientific">Melipona quadrifasciata</name>
    <dbReference type="NCBI Taxonomy" id="166423"/>
    <lineage>
        <taxon>Eukaryota</taxon>
        <taxon>Metazoa</taxon>
        <taxon>Ecdysozoa</taxon>
        <taxon>Arthropoda</taxon>
        <taxon>Hexapoda</taxon>
        <taxon>Insecta</taxon>
        <taxon>Pterygota</taxon>
        <taxon>Neoptera</taxon>
        <taxon>Endopterygota</taxon>
        <taxon>Hymenoptera</taxon>
        <taxon>Apocrita</taxon>
        <taxon>Aculeata</taxon>
        <taxon>Apoidea</taxon>
        <taxon>Anthophila</taxon>
        <taxon>Apidae</taxon>
        <taxon>Melipona</taxon>
    </lineage>
</organism>
<dbReference type="EMBL" id="KQ435824">
    <property type="protein sequence ID" value="KOX72218.1"/>
    <property type="molecule type" value="Genomic_DNA"/>
</dbReference>
<keyword evidence="3" id="KW-1185">Reference proteome</keyword>
<dbReference type="Proteomes" id="UP000053105">
    <property type="component" value="Unassembled WGS sequence"/>
</dbReference>
<accession>A0A0N0BEQ1</accession>
<feature type="signal peptide" evidence="1">
    <location>
        <begin position="1"/>
        <end position="16"/>
    </location>
</feature>
<feature type="chain" id="PRO_5005844834" evidence="1">
    <location>
        <begin position="17"/>
        <end position="88"/>
    </location>
</feature>
<evidence type="ECO:0000313" key="3">
    <source>
        <dbReference type="Proteomes" id="UP000053105"/>
    </source>
</evidence>
<keyword evidence="1" id="KW-0732">Signal</keyword>
<reference evidence="2 3" key="1">
    <citation type="submission" date="2015-07" db="EMBL/GenBank/DDBJ databases">
        <title>The genome of Melipona quadrifasciata.</title>
        <authorList>
            <person name="Pan H."/>
            <person name="Kapheim K."/>
        </authorList>
    </citation>
    <scope>NUCLEOTIDE SEQUENCE [LARGE SCALE GENOMIC DNA]</scope>
    <source>
        <strain evidence="2">0111107301</strain>
        <tissue evidence="2">Whole body</tissue>
    </source>
</reference>
<gene>
    <name evidence="2" type="ORF">WN51_01080</name>
</gene>
<name>A0A0N0BEQ1_9HYME</name>
<proteinExistence type="predicted"/>
<protein>
    <submittedName>
        <fullName evidence="2">Uncharacterized protein</fullName>
    </submittedName>
</protein>
<sequence>MYLILIICNISVKTLSLVFSIQHKNRSTEHIFENRKKPEIGTLHHYVCRDAKIIPSIEKIKGVPSFTVTLCYPSLFVFFVVANKYPYI</sequence>
<evidence type="ECO:0000313" key="2">
    <source>
        <dbReference type="EMBL" id="KOX72218.1"/>
    </source>
</evidence>
<dbReference type="AlphaFoldDB" id="A0A0N0BEQ1"/>